<comment type="caution">
    <text evidence="1">The sequence shown here is derived from an EMBL/GenBank/DDBJ whole genome shotgun (WGS) entry which is preliminary data.</text>
</comment>
<dbReference type="EMBL" id="JARK01001347">
    <property type="protein sequence ID" value="EYC26017.1"/>
    <property type="molecule type" value="Genomic_DNA"/>
</dbReference>
<reference evidence="2" key="1">
    <citation type="journal article" date="2015" name="Nat. Genet.">
        <title>The genome and transcriptome of the zoonotic hookworm Ancylostoma ceylanicum identify infection-specific gene families.</title>
        <authorList>
            <person name="Schwarz E.M."/>
            <person name="Hu Y."/>
            <person name="Antoshechkin I."/>
            <person name="Miller M.M."/>
            <person name="Sternberg P.W."/>
            <person name="Aroian R.V."/>
        </authorList>
    </citation>
    <scope>NUCLEOTIDE SEQUENCE</scope>
    <source>
        <strain evidence="2">HY135</strain>
    </source>
</reference>
<name>A0A016VG70_9BILA</name>
<dbReference type="AlphaFoldDB" id="A0A016VG70"/>
<organism evidence="1 2">
    <name type="scientific">Ancylostoma ceylanicum</name>
    <dbReference type="NCBI Taxonomy" id="53326"/>
    <lineage>
        <taxon>Eukaryota</taxon>
        <taxon>Metazoa</taxon>
        <taxon>Ecdysozoa</taxon>
        <taxon>Nematoda</taxon>
        <taxon>Chromadorea</taxon>
        <taxon>Rhabditida</taxon>
        <taxon>Rhabditina</taxon>
        <taxon>Rhabditomorpha</taxon>
        <taxon>Strongyloidea</taxon>
        <taxon>Ancylostomatidae</taxon>
        <taxon>Ancylostomatinae</taxon>
        <taxon>Ancylostoma</taxon>
    </lineage>
</organism>
<accession>A0A016VG70</accession>
<proteinExistence type="predicted"/>
<sequence>MHQKSLYGTSLADCIDWRALPDCEIAATKKCKRELLFFREGQRYRHDLVMVTRKHQKRFATDAVRVANNVKMNMNEQCIAKNNDLVYHKIFLDFELKRAITLILKLIAMMFWY</sequence>
<gene>
    <name evidence="1" type="primary">Acey_s0011.g1513</name>
    <name evidence="1" type="ORF">Y032_0011g1513</name>
</gene>
<evidence type="ECO:0000313" key="1">
    <source>
        <dbReference type="EMBL" id="EYC26017.1"/>
    </source>
</evidence>
<protein>
    <submittedName>
        <fullName evidence="1">Uncharacterized protein</fullName>
    </submittedName>
</protein>
<keyword evidence="2" id="KW-1185">Reference proteome</keyword>
<dbReference type="Proteomes" id="UP000024635">
    <property type="component" value="Unassembled WGS sequence"/>
</dbReference>
<evidence type="ECO:0000313" key="2">
    <source>
        <dbReference type="Proteomes" id="UP000024635"/>
    </source>
</evidence>